<protein>
    <submittedName>
        <fullName evidence="1">Cell wall surface anchor family protein</fullName>
    </submittedName>
</protein>
<sequence length="633" mass="68971">MEDTENVLKDVSNGICNQARIRDVVDAKNCNNKSWLRFPHCEVNDHLSNLNGTGILENTNKENSLKETIQITSPSSNGFARPAIKLQMNIGTTATPTSEKLQLSNSTNDAGQIPQAVVIAKRAETGTLRILILKWYDDASYSRNGFVSLSKRLKALRKSETVANIKSNDINENDENCLHQNNTPTRPLFQANENNKTQDKIEMSKSPLHLLTPQHLPTTTTTTNCETLKQIPPVQVAQDLNLVSYGLNTATINSEVFHSTCLSDHLFDFLKCEHIFKKIIKDDVRNTDFNALASNYLASLTPEQLEIVSAQLLAAAEEPNNSAWLLPTRNEENSSISNSESKVGNATNFEKSNPLNVFNTVANLNGFTSSSMSPATKRSGLEDMSSFPLVTPSPPPSVLNAAFSICSPSINPACSVFVTSAIPCAVPSMGMSVASGQEYLLTNSTNPSASNTIDLIQSIDALLNSQSNIQSQPPTPTIPFNNNLLLSAGMDRDQFTTDLQTCSNLSAASINSNNLPYQTDAGQANKDRNTEHGIYPTQAMAKIDLQRYCHVSQECSPLNDELISTSANLYYCPTIDPNESSNVLNLNTNAAPVQITNMMPVHNADLASNLRDINNLSTIVSSQPTKTSTNVNN</sequence>
<organism evidence="1 2">
    <name type="scientific">Reticulomyxa filosa</name>
    <dbReference type="NCBI Taxonomy" id="46433"/>
    <lineage>
        <taxon>Eukaryota</taxon>
        <taxon>Sar</taxon>
        <taxon>Rhizaria</taxon>
        <taxon>Retaria</taxon>
        <taxon>Foraminifera</taxon>
        <taxon>Monothalamids</taxon>
        <taxon>Reticulomyxidae</taxon>
        <taxon>Reticulomyxa</taxon>
    </lineage>
</organism>
<proteinExistence type="predicted"/>
<accession>X6M9D8</accession>
<keyword evidence="2" id="KW-1185">Reference proteome</keyword>
<dbReference type="AlphaFoldDB" id="X6M9D8"/>
<name>X6M9D8_RETFI</name>
<gene>
    <name evidence="1" type="ORF">RFI_26758</name>
</gene>
<reference evidence="1 2" key="1">
    <citation type="journal article" date="2013" name="Curr. Biol.">
        <title>The Genome of the Foraminiferan Reticulomyxa filosa.</title>
        <authorList>
            <person name="Glockner G."/>
            <person name="Hulsmann N."/>
            <person name="Schleicher M."/>
            <person name="Noegel A.A."/>
            <person name="Eichinger L."/>
            <person name="Gallinger C."/>
            <person name="Pawlowski J."/>
            <person name="Sierra R."/>
            <person name="Euteneuer U."/>
            <person name="Pillet L."/>
            <person name="Moustafa A."/>
            <person name="Platzer M."/>
            <person name="Groth M."/>
            <person name="Szafranski K."/>
            <person name="Schliwa M."/>
        </authorList>
    </citation>
    <scope>NUCLEOTIDE SEQUENCE [LARGE SCALE GENOMIC DNA]</scope>
</reference>
<dbReference type="EMBL" id="ASPP01023338">
    <property type="protein sequence ID" value="ETO10618.1"/>
    <property type="molecule type" value="Genomic_DNA"/>
</dbReference>
<comment type="caution">
    <text evidence="1">The sequence shown here is derived from an EMBL/GenBank/DDBJ whole genome shotgun (WGS) entry which is preliminary data.</text>
</comment>
<evidence type="ECO:0000313" key="1">
    <source>
        <dbReference type="EMBL" id="ETO10618.1"/>
    </source>
</evidence>
<evidence type="ECO:0000313" key="2">
    <source>
        <dbReference type="Proteomes" id="UP000023152"/>
    </source>
</evidence>
<dbReference type="Proteomes" id="UP000023152">
    <property type="component" value="Unassembled WGS sequence"/>
</dbReference>